<keyword evidence="1" id="KW-0812">Transmembrane</keyword>
<accession>A0ABS8MYM0</accession>
<evidence type="ECO:0000256" key="1">
    <source>
        <dbReference type="SAM" id="Phobius"/>
    </source>
</evidence>
<protein>
    <recommendedName>
        <fullName evidence="4">DoxX-like family protein</fullName>
    </recommendedName>
</protein>
<comment type="caution">
    <text evidence="2">The sequence shown here is derived from an EMBL/GenBank/DDBJ whole genome shotgun (WGS) entry which is preliminary data.</text>
</comment>
<proteinExistence type="predicted"/>
<feature type="transmembrane region" description="Helical" evidence="1">
    <location>
        <begin position="52"/>
        <end position="72"/>
    </location>
</feature>
<feature type="transmembrane region" description="Helical" evidence="1">
    <location>
        <begin position="84"/>
        <end position="107"/>
    </location>
</feature>
<organism evidence="2 3">
    <name type="scientific">Flavobacterium pisciphilum</name>
    <dbReference type="NCBI Taxonomy" id="2893755"/>
    <lineage>
        <taxon>Bacteria</taxon>
        <taxon>Pseudomonadati</taxon>
        <taxon>Bacteroidota</taxon>
        <taxon>Flavobacteriia</taxon>
        <taxon>Flavobacteriales</taxon>
        <taxon>Flavobacteriaceae</taxon>
        <taxon>Flavobacterium</taxon>
    </lineage>
</organism>
<reference evidence="2" key="1">
    <citation type="submission" date="2021-11" db="EMBL/GenBank/DDBJ databases">
        <title>Description of novel Flavobacterium species.</title>
        <authorList>
            <person name="Saticioglu I.B."/>
            <person name="Ay H."/>
            <person name="Altun S."/>
            <person name="Duman M."/>
        </authorList>
    </citation>
    <scope>NUCLEOTIDE SEQUENCE</scope>
    <source>
        <strain evidence="2">F-65</strain>
    </source>
</reference>
<dbReference type="RefSeq" id="WP_229990785.1">
    <property type="nucleotide sequence ID" value="NZ_JAJJMO010000001.1"/>
</dbReference>
<sequence>MQQQGFLYKNLDNNFFLKEMLPVLLALSLFVCYYIYSSTILMNIGAINKSFLAEYFCAFKIGITLTGVFFFYQKEKINNINISIGVIVLFASFLFEHIGQFLIMNSLNYSSVLYLKTFPNITFWFGIILFIFSLQDFGQRINLDKPNL</sequence>
<name>A0ABS8MYM0_9FLAO</name>
<feature type="transmembrane region" description="Helical" evidence="1">
    <location>
        <begin position="113"/>
        <end position="134"/>
    </location>
</feature>
<evidence type="ECO:0000313" key="2">
    <source>
        <dbReference type="EMBL" id="MCC9073879.1"/>
    </source>
</evidence>
<keyword evidence="1" id="KW-1133">Transmembrane helix</keyword>
<keyword evidence="1" id="KW-0472">Membrane</keyword>
<feature type="transmembrane region" description="Helical" evidence="1">
    <location>
        <begin position="21"/>
        <end position="46"/>
    </location>
</feature>
<gene>
    <name evidence="2" type="ORF">LNQ49_20040</name>
</gene>
<dbReference type="Proteomes" id="UP001430919">
    <property type="component" value="Unassembled WGS sequence"/>
</dbReference>
<evidence type="ECO:0008006" key="4">
    <source>
        <dbReference type="Google" id="ProtNLM"/>
    </source>
</evidence>
<keyword evidence="3" id="KW-1185">Reference proteome</keyword>
<dbReference type="EMBL" id="JAJJMO010000001">
    <property type="protein sequence ID" value="MCC9073879.1"/>
    <property type="molecule type" value="Genomic_DNA"/>
</dbReference>
<evidence type="ECO:0000313" key="3">
    <source>
        <dbReference type="Proteomes" id="UP001430919"/>
    </source>
</evidence>